<evidence type="ECO:0000313" key="3">
    <source>
        <dbReference type="EMBL" id="MDF3300833.1"/>
    </source>
</evidence>
<accession>A0ABT6A874</accession>
<dbReference type="EMBL" id="JARJBB010000009">
    <property type="protein sequence ID" value="MDF3300833.1"/>
    <property type="molecule type" value="Genomic_DNA"/>
</dbReference>
<gene>
    <name evidence="3" type="ORF">P3H78_19825</name>
</gene>
<keyword evidence="2" id="KW-0732">Signal</keyword>
<evidence type="ECO:0000256" key="2">
    <source>
        <dbReference type="SAM" id="SignalP"/>
    </source>
</evidence>
<comment type="caution">
    <text evidence="3">The sequence shown here is derived from an EMBL/GenBank/DDBJ whole genome shotgun (WGS) entry which is preliminary data.</text>
</comment>
<reference evidence="3 4" key="1">
    <citation type="submission" date="2023-03" db="EMBL/GenBank/DDBJ databases">
        <title>Draft genome sequence of Streptomyces sp. K1PA1 isolated from peat swamp forest in Thailand.</title>
        <authorList>
            <person name="Klaysubun C."/>
            <person name="Duangmal K."/>
        </authorList>
    </citation>
    <scope>NUCLEOTIDE SEQUENCE [LARGE SCALE GENOMIC DNA]</scope>
    <source>
        <strain evidence="3 4">K1PA1</strain>
    </source>
</reference>
<dbReference type="RefSeq" id="WP_276110381.1">
    <property type="nucleotide sequence ID" value="NZ_JARJBB010000009.1"/>
</dbReference>
<sequence length="62" mass="5997">MLQHVFVRFLAASALTLAAGAGLASAVASTADAKPSVTVLADSQWGASAPQGGTGANDSPRG</sequence>
<feature type="signal peptide" evidence="2">
    <location>
        <begin position="1"/>
        <end position="33"/>
    </location>
</feature>
<feature type="region of interest" description="Disordered" evidence="1">
    <location>
        <begin position="43"/>
        <end position="62"/>
    </location>
</feature>
<organism evidence="3 4">
    <name type="scientific">Streptomyces tropicalis</name>
    <dbReference type="NCBI Taxonomy" id="3034234"/>
    <lineage>
        <taxon>Bacteria</taxon>
        <taxon>Bacillati</taxon>
        <taxon>Actinomycetota</taxon>
        <taxon>Actinomycetes</taxon>
        <taxon>Kitasatosporales</taxon>
        <taxon>Streptomycetaceae</taxon>
        <taxon>Streptomyces</taxon>
    </lineage>
</organism>
<protein>
    <submittedName>
        <fullName evidence="3">Uncharacterized protein</fullName>
    </submittedName>
</protein>
<name>A0ABT6A874_9ACTN</name>
<evidence type="ECO:0000313" key="4">
    <source>
        <dbReference type="Proteomes" id="UP001221150"/>
    </source>
</evidence>
<evidence type="ECO:0000256" key="1">
    <source>
        <dbReference type="SAM" id="MobiDB-lite"/>
    </source>
</evidence>
<keyword evidence="4" id="KW-1185">Reference proteome</keyword>
<dbReference type="Proteomes" id="UP001221150">
    <property type="component" value="Unassembled WGS sequence"/>
</dbReference>
<proteinExistence type="predicted"/>
<feature type="chain" id="PRO_5045800950" evidence="2">
    <location>
        <begin position="34"/>
        <end position="62"/>
    </location>
</feature>